<dbReference type="eggNOG" id="COG1388">
    <property type="taxonomic scope" value="Bacteria"/>
</dbReference>
<feature type="domain" description="LysM" evidence="1">
    <location>
        <begin position="2123"/>
        <end position="2146"/>
    </location>
</feature>
<reference evidence="2" key="1">
    <citation type="submission" date="2009-12" db="EMBL/GenBank/DDBJ databases">
        <title>Complete sequence of Dickeya dadantii Ech586.</title>
        <authorList>
            <consortium name="US DOE Joint Genome Institute"/>
            <person name="Lucas S."/>
            <person name="Copeland A."/>
            <person name="Lapidus A."/>
            <person name="Glavina del Rio T."/>
            <person name="Tice H."/>
            <person name="Bruce D."/>
            <person name="Goodwin L."/>
            <person name="Pitluck S."/>
            <person name="Munk A.C."/>
            <person name="Brettin T."/>
            <person name="Detter J.C."/>
            <person name="Han C."/>
            <person name="Tapia R."/>
            <person name="Larimer F."/>
            <person name="Land M."/>
            <person name="Hauser L."/>
            <person name="Kyrpides N."/>
            <person name="Mikhailova N."/>
            <person name="Balakrishnan V."/>
            <person name="Glasner J."/>
            <person name="Perna N.T."/>
        </authorList>
    </citation>
    <scope>NUCLEOTIDE SEQUENCE [LARGE SCALE GENOMIC DNA]</scope>
    <source>
        <strain evidence="2">Ech586</strain>
    </source>
</reference>
<sequence length="3910" mass="420168">MSEQILPLHPDDVASTGGGAQNLASLINAFSVSAQSTNGGITAQGLIRLQTYLADTPLRYFVYRSSGFGNQANTVNLLKRMIVLGFTNPVELIYDVTNGSEVIDKLAVLLPGLDPKNPQPYLLNGVTITFFPYKEKPSGGGMNRSVSGLSGQVPLCINGGAEITSITKQNLASALQVDFYLQLQPYMWEIVNSTDNPISLILPKGADNYIDLAKQPSLQERAFSYRAFAMQTPLEPDWAQLLQIPNINKEVIGRAKAVVDLVMAQKIQTLPVYGLYDSAWGRKPVIGGASEMPFELATACALAQKTGNPFTQPIVIILLNQLQPTTFQALKNFIPVNAVAPIAGNPAELDQDDRIVYYTQRWCISKGLYQPNNQSQPAKPGNIYIEPDISKDDLNALVGQLANHGVIVINLPGLPQDLFNYFYEIAALPSVFEGQGTANLALNLGKPFFKLTKAGINPYPSSFGSPLFDTTYSAKAMQQPSTPDVLSNTLYRATYDLIQIGIYQFKNGYSAETRMPPEMLADLLVEQAKDYAKKNGNWKLYFEGLKRWFSDSANDKLLQALVFLVMRVNPNKVPSSTTRCLQAFAAEGDAQTPLEQLDQQLQDATSKGVLNLFPRVFSSGSFNQFITAIIGGNSFTIGSAQQSVVIDYPEGGDKITVTGSTLNFLGLSLKTVIEFTMNADGESIDTTFNLELGEVSLNAVAWFTLHSAKVNATIPGNDERITGAVVCDINVGDNPINFTMDFPSSAEGKIVIDGDLSVNPPSLNDLFALLGGINFMRTLPSAINGAGNIALHQLKFGYDYATSAIDVFELLLVNSQPWELFPKLTLNNLQFTMDIAEPTGSRRCSWQASSQVVIGPGSIDVAVSYPNLTASASLTEGSDPIPLGDLIFFFLPPEYSINLNADLGNFSMTVVPSEKGAESVYNISAGIQLNSWDLSLGVATFSLTNLFINIEGTGAEVTGTLSADTVLFSEQPEIAVQMNVTATYAGDGAWSFVGQQGDSAIKVKQIIQTYLGSGWWVDGMPNLDIAELVVKVESAKTSDSEGDENSATSYMVGGTITVWNTPLGDDFKSIIMGQFGSGSAQENVQVRAALVGKALVPVLSRSGGVVPMQPKTLLLTEAENANSSYGHVSAQILWNNIDLTVFYDYEQGYNAYGFFWGPLSARIDSKTNTATLKFTDSTSLGAMVETFISWMTGSTFGLAAPWNVMNNITLANFSLIWNFSDNSVKFRVDIGPLDLIFAKITGFSLEYQPKGENKGVHVTLEGDFLWEISSDNRALTDDGGLTWNAADPSSTPSPPGSGNKYLDLRLLAAGQHVQVAGLQRISSVQEAIDLLAALPVPDGKSVPQIGFDAANNWLFATDFGVLKIEDKKGEGSEKDDAENSYVFTLQVVFTDPTLYALRIALEGEAAKVFAGLDFQIIYRKISDGLGVFQAEITLPTLMRRIDVGAVTITLPTFGVEVYTNGDFKFDVGFPWNQNFARSFSVEAIIPPGIPALGSGGFYFGKLPAVVISQLPLATNGFFNPNLVFGFGAQLGLGKSLDVGILKAGFSLTVFGILEGILAKWNPYDVSNTGSSNAMTLQGQYYFQLQGTFGIIGHLYGSVDFVIIKASVDINLKLYAQITLASYSPIPISVSVEVSVSAKAEINLGLFKISISFSFSTHIQESFTLGYLQRPEDAPWRVTMKSDGGRLLSQHSQRRYLRVLNETAQSITPQWNHLLARTSGDNALVGYLGFALSIAGDNAFNSVPADISKQFPCYVASLFIDAPGAATGDSSDNLLRAAGNAQDTSFEKIAKMVARWAVAAIQPAALTPEQVDAAIVTDEALEALINYLSDAENVPMPLSVADIEQFMDNQFRLTVSLPPDVAGNVDAAYFPMAVNLNIAMPGWGGQPDIDYTFAGYNSVSDDFVTFLREYFDQLAVQVEQESGKAGLKTFTAYRNNALSVASFIFSDYFVLIMRQMLQAMRDGLRDFTYPLAVGECGNGIVNWVNTTGQLVAAGTPFSLYDLFKGNESHPLSVGKTLQLPLVSYVLSATDSFTSVAAQHQYGGAFDAAALATNNADVAGILLSGATVTYSGTPYVISGSETLTSLAARIGTGVSLAQLFANSDVLTLSHLFQDSATLTVPPFGYTIKSDDTLLNVATAYGITVGDLAGVDRETVNSPIATRNGDITDLFVAQDENQQPLMLNVVALPQFQVAALLAEAQRVNAINHLSGMASRYYFHGLRLPTDKITPNKPGMWVTKNAQTGALSLPDYAGLFALTGQQLPLSTLPDTPLTITLSKGGAIDWLAFANDVSALTFTVTPPDKQQTQGDSNYQRIVALNTYATTTILPAGPEAIDAWVTVEDEPARYPLSNGIGWQSRHPIIFPSGAVGTQTRIWPLPDAMLALTSLGDPDTEDLQTGNSPNFDLEAVRMNVATGKAEDTPVERVAWASSVEFTVKKLSAGSTTTSSASDCTYEVMGASASDALILERMVQYVHDDSEYASMVVGYQSASSSSGVTFSADTGAGVVFGISQTNLSTVTRPPAGFLLAARLSAEDDTNSNLLNKPTELVRLLWEASITRAGGFFLYYFDADSGAGLPDAAFNDKGEATINLIAMYAPQPRLQSYMNAVVTGDAMDISSSTLVAKARSQSVSHVVTAGDSLAAVVSRYFSNLVSLVDNTLAAGGTFALTTGGQLAVNNGLYRVPVDGSAPGGQLSAIANWFNMDTAAIKSANPRITDTQWKNGLARGVAIRLPAVRITVGSAPGGTTLVSIAAWYGTSVMVLAGQNATTVSLLSTGQTLTLMSGPLSQSATEIPGVQPILATRTGLPDIPAKPTDPQFAADFLLNNFTLLAYQVEANADFNASNVGLPLGPQSDDAASGDGKVRVVRTLTREDALTYSTSVPYTQFVQGSLNPGNPYSANGRIIQISYEWNDLYGNRMVSTLDDNDSAVGANNNTPALTGYTDNLMTIAQWPSISTSWSVANTVPAGERFLIQLTSAFDPSAFNPSQDDVANAWQSRAYSSLQTLNAILYQLDDPNGIALFIDSTLVAQSMQIDSKQIGVGDQYGATDTLTGWLVTIQTFLAARAQGDTHLPDPTPLSFMLSVSAAKVTLNPASVFPLTLSVTLKRTGGIAEGDFAAVNETLAVTSAISAKTDAGTQDLSAGSHQNILQSFARDIDETLSENGKFALVIAQGTDRYLPTAGIDPSAVWGMRIAVNHSGNGIAWQTNDVGQPELFAPEPVSNTLVTRDAQVWPYSKLTDFDPKTNRFTTTAVNQTWSGTDVDSWLSSFFSFFDTLFSPEFTSSILVIDAKATNKPIGVESFMTELAKQKEILAQAASELMGPIYAGQSSTRLASARQELLQSLLVKLSNLYTVRAAVSFGATVSADIPQRVGEQSPQLFGNLTWNTDSEALQSLVTLTSPKMPLVTGDNQPITFLLSSAGNIKVNGEVVQSVTLDLAWAGAAIEHQVSAIPGIEGYLASSWLSPIWTDNNSMLSGNLGRFTVPLLLRDFPATPRMMTQNGMATNTQASELNQLTQWNYSYTYSTDFHFEQDRIYNEVSYNLRDNDALRLASYMDAFQGLAQFMSSQKTLTQLLGQTVPLIDARTTDQQKINDASLALGAYLKIVTDIAAQASAGGMRIAPAAAPQLTGATWHFWIAEETHIVTIDKVDQAVWVVTLNSTDGAPTGMETEPVVQIEGYTAVPIDAMSHPDRGLYAWYYLDSNQQPLTAEVAQGIAARTVLSPGMQILERQDAISTVYLTRNEDIDGVISQPFVFTTPTVSFGNPLHPTLRADRPVNIATLDSPDGSPITRTLEQHLSALFNALFDSNVSGDSTIQINSTWIYRLTTELSGMSVPLPVAIMPPLPVNIDGKGVSPLPLNEMVSTLSTTITDWQQTYKPSTLQATLTFDITIMSDLTVNPMPLLNLSALYLPVQYITPA</sequence>
<accession>D2BW87</accession>
<dbReference type="HOGENOM" id="CLU_000161_0_0_6"/>
<dbReference type="Pfam" id="PF01476">
    <property type="entry name" value="LysM"/>
    <property type="match status" value="1"/>
</dbReference>
<dbReference type="InterPro" id="IPR018392">
    <property type="entry name" value="LysM"/>
</dbReference>
<dbReference type="STRING" id="590409.Dd586_1380"/>
<dbReference type="EMBL" id="CP001836">
    <property type="protein sequence ID" value="ACZ76257.1"/>
    <property type="molecule type" value="Genomic_DNA"/>
</dbReference>
<evidence type="ECO:0000313" key="2">
    <source>
        <dbReference type="EMBL" id="ACZ76257.1"/>
    </source>
</evidence>
<evidence type="ECO:0000313" key="3">
    <source>
        <dbReference type="Proteomes" id="UP000001446"/>
    </source>
</evidence>
<evidence type="ECO:0000259" key="1">
    <source>
        <dbReference type="Pfam" id="PF01476"/>
    </source>
</evidence>
<dbReference type="KEGG" id="ddc:Dd586_1380"/>
<organism evidence="2 3">
    <name type="scientific">Dickeya zeae (strain Ech586)</name>
    <name type="common">Dickeya dadantii (strain Ech586)</name>
    <dbReference type="NCBI Taxonomy" id="590409"/>
    <lineage>
        <taxon>Bacteria</taxon>
        <taxon>Pseudomonadati</taxon>
        <taxon>Pseudomonadota</taxon>
        <taxon>Gammaproteobacteria</taxon>
        <taxon>Enterobacterales</taxon>
        <taxon>Pectobacteriaceae</taxon>
        <taxon>Dickeya</taxon>
        <taxon>Dickeya parazeae</taxon>
    </lineage>
</organism>
<dbReference type="RefSeq" id="WP_012884091.1">
    <property type="nucleotide sequence ID" value="NC_013592.1"/>
</dbReference>
<dbReference type="OrthoDB" id="8248741at2"/>
<keyword evidence="3" id="KW-1185">Reference proteome</keyword>
<protein>
    <submittedName>
        <fullName evidence="2">Peptidoglycan-binding lysin domain protein</fullName>
    </submittedName>
</protein>
<dbReference type="Proteomes" id="UP000001446">
    <property type="component" value="Chromosome"/>
</dbReference>
<name>D2BW87_DICZ5</name>
<gene>
    <name evidence="2" type="ordered locus">Dd586_1380</name>
</gene>
<proteinExistence type="predicted"/>